<reference evidence="2" key="1">
    <citation type="journal article" date="2019" name="Sci. Rep.">
        <title>Draft genome of Tanacetum cinerariifolium, the natural source of mosquito coil.</title>
        <authorList>
            <person name="Yamashiro T."/>
            <person name="Shiraishi A."/>
            <person name="Satake H."/>
            <person name="Nakayama K."/>
        </authorList>
    </citation>
    <scope>NUCLEOTIDE SEQUENCE</scope>
</reference>
<feature type="region of interest" description="Disordered" evidence="1">
    <location>
        <begin position="43"/>
        <end position="66"/>
    </location>
</feature>
<protein>
    <submittedName>
        <fullName evidence="2">Staphylococcal nuclease domain-containing protein 1-like</fullName>
    </submittedName>
</protein>
<evidence type="ECO:0000313" key="2">
    <source>
        <dbReference type="EMBL" id="GFD03154.1"/>
    </source>
</evidence>
<sequence>MTQAGVARLEKRRRWEPKDKQLVLDELEKFQAEARTNRLGMWEYGDIQSDDEENPLPSAKKTAGKR</sequence>
<dbReference type="SUPFAM" id="SSF50199">
    <property type="entry name" value="Staphylococcal nuclease"/>
    <property type="match status" value="1"/>
</dbReference>
<dbReference type="Gene3D" id="2.40.50.90">
    <property type="match status" value="1"/>
</dbReference>
<dbReference type="EMBL" id="BKCJ011202969">
    <property type="protein sequence ID" value="GFD03154.1"/>
    <property type="molecule type" value="Genomic_DNA"/>
</dbReference>
<dbReference type="InterPro" id="IPR035437">
    <property type="entry name" value="SNase_OB-fold_sf"/>
</dbReference>
<accession>A0A699T2G5</accession>
<proteinExistence type="predicted"/>
<evidence type="ECO:0000256" key="1">
    <source>
        <dbReference type="SAM" id="MobiDB-lite"/>
    </source>
</evidence>
<gene>
    <name evidence="2" type="ORF">Tci_875123</name>
</gene>
<name>A0A699T2G5_TANCI</name>
<comment type="caution">
    <text evidence="2">The sequence shown here is derived from an EMBL/GenBank/DDBJ whole genome shotgun (WGS) entry which is preliminary data.</text>
</comment>
<organism evidence="2">
    <name type="scientific">Tanacetum cinerariifolium</name>
    <name type="common">Dalmatian daisy</name>
    <name type="synonym">Chrysanthemum cinerariifolium</name>
    <dbReference type="NCBI Taxonomy" id="118510"/>
    <lineage>
        <taxon>Eukaryota</taxon>
        <taxon>Viridiplantae</taxon>
        <taxon>Streptophyta</taxon>
        <taxon>Embryophyta</taxon>
        <taxon>Tracheophyta</taxon>
        <taxon>Spermatophyta</taxon>
        <taxon>Magnoliopsida</taxon>
        <taxon>eudicotyledons</taxon>
        <taxon>Gunneridae</taxon>
        <taxon>Pentapetalae</taxon>
        <taxon>asterids</taxon>
        <taxon>campanulids</taxon>
        <taxon>Asterales</taxon>
        <taxon>Asteraceae</taxon>
        <taxon>Asteroideae</taxon>
        <taxon>Anthemideae</taxon>
        <taxon>Anthemidinae</taxon>
        <taxon>Tanacetum</taxon>
    </lineage>
</organism>
<dbReference type="AlphaFoldDB" id="A0A699T2G5"/>